<dbReference type="OrthoDB" id="5298787at2"/>
<keyword evidence="5" id="KW-1185">Reference proteome</keyword>
<organism evidence="4 5">
    <name type="scientific">Persicimonas caeni</name>
    <dbReference type="NCBI Taxonomy" id="2292766"/>
    <lineage>
        <taxon>Bacteria</taxon>
        <taxon>Deltaproteobacteria</taxon>
        <taxon>Bradymonadales</taxon>
        <taxon>Bradymonadaceae</taxon>
        <taxon>Persicimonas</taxon>
    </lineage>
</organism>
<keyword evidence="1 4" id="KW-0808">Transferase</keyword>
<feature type="region of interest" description="Disordered" evidence="2">
    <location>
        <begin position="26"/>
        <end position="46"/>
    </location>
</feature>
<accession>A0A4Y6PVI0</accession>
<dbReference type="PANTHER" id="PTHR43861">
    <property type="entry name" value="TRANS-ACONITATE 2-METHYLTRANSFERASE-RELATED"/>
    <property type="match status" value="1"/>
</dbReference>
<dbReference type="Gene3D" id="3.40.50.150">
    <property type="entry name" value="Vaccinia Virus protein VP39"/>
    <property type="match status" value="1"/>
</dbReference>
<dbReference type="GO" id="GO:0008168">
    <property type="term" value="F:methyltransferase activity"/>
    <property type="evidence" value="ECO:0007669"/>
    <property type="project" value="UniProtKB-KW"/>
</dbReference>
<dbReference type="EMBL" id="CP041186">
    <property type="protein sequence ID" value="QDG52318.1"/>
    <property type="molecule type" value="Genomic_DNA"/>
</dbReference>
<dbReference type="GO" id="GO:0032259">
    <property type="term" value="P:methylation"/>
    <property type="evidence" value="ECO:0007669"/>
    <property type="project" value="UniProtKB-KW"/>
</dbReference>
<dbReference type="Proteomes" id="UP000315995">
    <property type="component" value="Chromosome"/>
</dbReference>
<accession>A0A5B8Y6R6</accession>
<dbReference type="Pfam" id="PF13649">
    <property type="entry name" value="Methyltransf_25"/>
    <property type="match status" value="1"/>
</dbReference>
<keyword evidence="4" id="KW-0489">Methyltransferase</keyword>
<evidence type="ECO:0000313" key="5">
    <source>
        <dbReference type="Proteomes" id="UP000315995"/>
    </source>
</evidence>
<proteinExistence type="predicted"/>
<reference evidence="4 5" key="1">
    <citation type="submission" date="2019-06" db="EMBL/GenBank/DDBJ databases">
        <title>Persicimonas caeni gen. nov., sp. nov., a predatory bacterium isolated from solar saltern.</title>
        <authorList>
            <person name="Wang S."/>
        </authorList>
    </citation>
    <scope>NUCLEOTIDE SEQUENCE [LARGE SCALE GENOMIC DNA]</scope>
    <source>
        <strain evidence="4 5">YN101</strain>
    </source>
</reference>
<dbReference type="SUPFAM" id="SSF53335">
    <property type="entry name" value="S-adenosyl-L-methionine-dependent methyltransferases"/>
    <property type="match status" value="1"/>
</dbReference>
<dbReference type="InterPro" id="IPR029063">
    <property type="entry name" value="SAM-dependent_MTases_sf"/>
</dbReference>
<sequence length="275" mass="30556">MPLRDHVPRGRRRRRTHRSLYDACGPIPRGRRRGRARGQCSSRGPGACTPMVSDTAARAVGVGAARALGVVVDAATRGRLRTVDDKRPQMKKDRDKWNAKFGGRADEPLDPNPFIVEHVDRLEEGSVLDLACGDGRNALFLAESGFEVCGVDISDVGLARLRRFAAERGLDVDTHQIDLDAPDALSGLSGFDNVVISHFKPPQTFWAQAPDLLRLGGVLLIDTFSIRQHEEFGFPERFCLRPGELRDVSDKLEVVLHEEHGAPEKYLEGYLFRRV</sequence>
<evidence type="ECO:0000313" key="4">
    <source>
        <dbReference type="EMBL" id="QDG52318.1"/>
    </source>
</evidence>
<protein>
    <submittedName>
        <fullName evidence="4">Methyltransferase domain-containing protein</fullName>
    </submittedName>
</protein>
<feature type="domain" description="Methyltransferase" evidence="3">
    <location>
        <begin position="127"/>
        <end position="217"/>
    </location>
</feature>
<dbReference type="PANTHER" id="PTHR43861:SF3">
    <property type="entry name" value="PUTATIVE (AFU_ORTHOLOGUE AFUA_2G14390)-RELATED"/>
    <property type="match status" value="1"/>
</dbReference>
<gene>
    <name evidence="4" type="ORF">FIV42_16705</name>
</gene>
<evidence type="ECO:0000259" key="3">
    <source>
        <dbReference type="Pfam" id="PF13649"/>
    </source>
</evidence>
<dbReference type="CDD" id="cd02440">
    <property type="entry name" value="AdoMet_MTases"/>
    <property type="match status" value="1"/>
</dbReference>
<dbReference type="InterPro" id="IPR041698">
    <property type="entry name" value="Methyltransf_25"/>
</dbReference>
<evidence type="ECO:0000256" key="1">
    <source>
        <dbReference type="ARBA" id="ARBA00022679"/>
    </source>
</evidence>
<name>A0A4Y6PVI0_PERCE</name>
<dbReference type="AlphaFoldDB" id="A0A4Y6PVI0"/>
<evidence type="ECO:0000256" key="2">
    <source>
        <dbReference type="SAM" id="MobiDB-lite"/>
    </source>
</evidence>